<accession>A0A8H6C8T3</accession>
<keyword evidence="2" id="KW-1185">Reference proteome</keyword>
<evidence type="ECO:0000313" key="2">
    <source>
        <dbReference type="Proteomes" id="UP000593566"/>
    </source>
</evidence>
<protein>
    <submittedName>
        <fullName evidence="1">Uncharacterized protein</fullName>
    </submittedName>
</protein>
<proteinExistence type="predicted"/>
<dbReference type="GeneID" id="59333947"/>
<name>A0A8H6C8T3_9LECA</name>
<sequence length="408" mass="45850">MAHKVPSEQSPDQTPVDFDINKFPSMSAIFWVKTFFLKRLPLELVELILDHAEYWPHTTTIKPRLELVRTPVKWRGTSSDIVSRTWPSRESEAMQEVLGFTLYSPPLASESSLTRAATLKRGLRRFMSKDSEICLPPRGQNPARMVVFEVASQRYDIQPGKFCDVGIVREDELLLGQDVPMVEGQRRNSSVLSAFRSTQKLSKPSKPDKTQHLVAQRECWFSAQAKAESKYVIKLRYDEDVDDEIRKHADEDTMPTTADFIRKLKVGDSIGLWAPVLRGNCVSSNTTNLLTLNAPPSPPGFEVRIRFNNTISLNSLGVYVNTIGLIYRAVQNSWDETFDGSSGNVYGVDKLGAPGHIVEPDDHSFTITQSYDSEILVNEEVFTSVRDGLTRSAVFDNEHSCNASYAAV</sequence>
<dbReference type="AlphaFoldDB" id="A0A8H6C8T3"/>
<organism evidence="1 2">
    <name type="scientific">Letharia lupina</name>
    <dbReference type="NCBI Taxonomy" id="560253"/>
    <lineage>
        <taxon>Eukaryota</taxon>
        <taxon>Fungi</taxon>
        <taxon>Dikarya</taxon>
        <taxon>Ascomycota</taxon>
        <taxon>Pezizomycotina</taxon>
        <taxon>Lecanoromycetes</taxon>
        <taxon>OSLEUM clade</taxon>
        <taxon>Lecanoromycetidae</taxon>
        <taxon>Lecanorales</taxon>
        <taxon>Lecanorineae</taxon>
        <taxon>Parmeliaceae</taxon>
        <taxon>Letharia</taxon>
    </lineage>
</organism>
<evidence type="ECO:0000313" key="1">
    <source>
        <dbReference type="EMBL" id="KAF6218997.1"/>
    </source>
</evidence>
<reference evidence="1 2" key="1">
    <citation type="journal article" date="2020" name="Genomics">
        <title>Complete, high-quality genomes from long-read metagenomic sequencing of two wolf lichen thalli reveals enigmatic genome architecture.</title>
        <authorList>
            <person name="McKenzie S.K."/>
            <person name="Walston R.F."/>
            <person name="Allen J.L."/>
        </authorList>
    </citation>
    <scope>NUCLEOTIDE SEQUENCE [LARGE SCALE GENOMIC DNA]</scope>
    <source>
        <strain evidence="1">WasteWater1</strain>
    </source>
</reference>
<gene>
    <name evidence="1" type="ORF">HO133_005541</name>
</gene>
<dbReference type="Proteomes" id="UP000593566">
    <property type="component" value="Unassembled WGS sequence"/>
</dbReference>
<comment type="caution">
    <text evidence="1">The sequence shown here is derived from an EMBL/GenBank/DDBJ whole genome shotgun (WGS) entry which is preliminary data.</text>
</comment>
<dbReference type="RefSeq" id="XP_037148432.1">
    <property type="nucleotide sequence ID" value="XM_037296450.1"/>
</dbReference>
<dbReference type="EMBL" id="JACCJB010000021">
    <property type="protein sequence ID" value="KAF6218997.1"/>
    <property type="molecule type" value="Genomic_DNA"/>
</dbReference>